<comment type="caution">
    <text evidence="3">The sequence shown here is derived from an EMBL/GenBank/DDBJ whole genome shotgun (WGS) entry which is preliminary data.</text>
</comment>
<keyword evidence="2" id="KW-0472">Membrane</keyword>
<organism evidence="3 4">
    <name type="scientific">Streptomyces bikiniensis</name>
    <dbReference type="NCBI Taxonomy" id="1896"/>
    <lineage>
        <taxon>Bacteria</taxon>
        <taxon>Bacillati</taxon>
        <taxon>Actinomycetota</taxon>
        <taxon>Actinomycetes</taxon>
        <taxon>Kitasatosporales</taxon>
        <taxon>Streptomycetaceae</taxon>
        <taxon>Streptomyces</taxon>
    </lineage>
</organism>
<reference evidence="3 4" key="1">
    <citation type="submission" date="2024-10" db="EMBL/GenBank/DDBJ databases">
        <title>The Natural Products Discovery Center: Release of the First 8490 Sequenced Strains for Exploring Actinobacteria Biosynthetic Diversity.</title>
        <authorList>
            <person name="Kalkreuter E."/>
            <person name="Kautsar S.A."/>
            <person name="Yang D."/>
            <person name="Bader C.D."/>
            <person name="Teijaro C.N."/>
            <person name="Fluegel L."/>
            <person name="Davis C.M."/>
            <person name="Simpson J.R."/>
            <person name="Lauterbach L."/>
            <person name="Steele A.D."/>
            <person name="Gui C."/>
            <person name="Meng S."/>
            <person name="Li G."/>
            <person name="Viehrig K."/>
            <person name="Ye F."/>
            <person name="Su P."/>
            <person name="Kiefer A.F."/>
            <person name="Nichols A."/>
            <person name="Cepeda A.J."/>
            <person name="Yan W."/>
            <person name="Fan B."/>
            <person name="Jiang Y."/>
            <person name="Adhikari A."/>
            <person name="Zheng C.-J."/>
            <person name="Schuster L."/>
            <person name="Cowan T.M."/>
            <person name="Smanski M.J."/>
            <person name="Chevrette M.G."/>
            <person name="De Carvalho L.P.S."/>
            <person name="Shen B."/>
        </authorList>
    </citation>
    <scope>NUCLEOTIDE SEQUENCE [LARGE SCALE GENOMIC DNA]</scope>
    <source>
        <strain evidence="3 4">NPDC053346</strain>
    </source>
</reference>
<evidence type="ECO:0000256" key="1">
    <source>
        <dbReference type="SAM" id="MobiDB-lite"/>
    </source>
</evidence>
<keyword evidence="4" id="KW-1185">Reference proteome</keyword>
<dbReference type="RefSeq" id="WP_399620585.1">
    <property type="nucleotide sequence ID" value="NZ_JBITYT010000016.1"/>
</dbReference>
<dbReference type="EMBL" id="JBITYT010000016">
    <property type="protein sequence ID" value="MFI9123341.1"/>
    <property type="molecule type" value="Genomic_DNA"/>
</dbReference>
<evidence type="ECO:0000313" key="4">
    <source>
        <dbReference type="Proteomes" id="UP001614391"/>
    </source>
</evidence>
<keyword evidence="2" id="KW-1133">Transmembrane helix</keyword>
<accession>A0ABW8D0F7</accession>
<feature type="region of interest" description="Disordered" evidence="1">
    <location>
        <begin position="35"/>
        <end position="119"/>
    </location>
</feature>
<gene>
    <name evidence="3" type="ORF">ACIGW0_28800</name>
</gene>
<dbReference type="Proteomes" id="UP001614391">
    <property type="component" value="Unassembled WGS sequence"/>
</dbReference>
<feature type="transmembrane region" description="Helical" evidence="2">
    <location>
        <begin position="138"/>
        <end position="161"/>
    </location>
</feature>
<evidence type="ECO:0000313" key="3">
    <source>
        <dbReference type="EMBL" id="MFI9123341.1"/>
    </source>
</evidence>
<proteinExistence type="predicted"/>
<name>A0ABW8D0F7_STRBI</name>
<keyword evidence="2" id="KW-0812">Transmembrane</keyword>
<protein>
    <submittedName>
        <fullName evidence="3">Uncharacterized protein</fullName>
    </submittedName>
</protein>
<sequence length="169" mass="18292">MAMRSYASQDEDLHAEVFVLRMEDKGKVREFFELRREPAGLAGPAEGPETEGRARNAACFVTPESAPVREPPAPAQEPAAPGRARRHRAVPADPRPPGAAARPTAPPETHLTEWAGPRATKLGSGPFRVHTSAEEHPVIIFFEALLVLVCVGVLAFAGLTVKKLYQGQR</sequence>
<evidence type="ECO:0000256" key="2">
    <source>
        <dbReference type="SAM" id="Phobius"/>
    </source>
</evidence>